<dbReference type="OrthoDB" id="80269at2157"/>
<dbReference type="GeneID" id="10276939"/>
<organism evidence="1 2">
    <name type="scientific">Methanobacterium lacus (strain AL-21)</name>
    <dbReference type="NCBI Taxonomy" id="877455"/>
    <lineage>
        <taxon>Archaea</taxon>
        <taxon>Methanobacteriati</taxon>
        <taxon>Methanobacteriota</taxon>
        <taxon>Methanomada group</taxon>
        <taxon>Methanobacteria</taxon>
        <taxon>Methanobacteriales</taxon>
        <taxon>Methanobacteriaceae</taxon>
        <taxon>Methanobacterium</taxon>
    </lineage>
</organism>
<reference evidence="1 2" key="2">
    <citation type="journal article" date="2014" name="Int. J. Syst. Evol. Microbiol.">
        <title>Methanobacterium paludis sp. nov. and a novel strain of Methanobacterium lacus isolated from northern peatlands.</title>
        <authorList>
            <person name="Cadillo-Quiroz H."/>
            <person name="Brauer S.L."/>
            <person name="Goodson N."/>
            <person name="Yavitt J.B."/>
            <person name="Zinder S.H."/>
        </authorList>
    </citation>
    <scope>NUCLEOTIDE SEQUENCE [LARGE SCALE GENOMIC DNA]</scope>
    <source>
        <strain evidence="1 2">AL-21</strain>
    </source>
</reference>
<accession>F0T9K3</accession>
<gene>
    <name evidence="1" type="ordered locus">Metbo_0499</name>
</gene>
<dbReference type="STRING" id="877455.Metbo_0499"/>
<proteinExistence type="predicted"/>
<dbReference type="EMBL" id="CP002551">
    <property type="protein sequence ID" value="ADZ08751.1"/>
    <property type="molecule type" value="Genomic_DNA"/>
</dbReference>
<dbReference type="AlphaFoldDB" id="F0T9K3"/>
<dbReference type="eggNOG" id="arCOG10462">
    <property type="taxonomic scope" value="Archaea"/>
</dbReference>
<dbReference type="HOGENOM" id="CLU_200894_0_0_2"/>
<dbReference type="KEGG" id="mel:Metbo_0499"/>
<dbReference type="Proteomes" id="UP000007490">
    <property type="component" value="Chromosome"/>
</dbReference>
<dbReference type="RefSeq" id="WP_013644102.1">
    <property type="nucleotide sequence ID" value="NC_015216.1"/>
</dbReference>
<evidence type="ECO:0000313" key="2">
    <source>
        <dbReference type="Proteomes" id="UP000007490"/>
    </source>
</evidence>
<keyword evidence="2" id="KW-1185">Reference proteome</keyword>
<evidence type="ECO:0000313" key="1">
    <source>
        <dbReference type="EMBL" id="ADZ08751.1"/>
    </source>
</evidence>
<sequence>MKFEEHAQECNEALNELVGKKVLDIKFKPYDNNCWRIYINTDGGKMVMSFCKDWSCPEVESRD</sequence>
<name>F0T9K3_METLA</name>
<reference evidence="2" key="1">
    <citation type="submission" date="2011-02" db="EMBL/GenBank/DDBJ databases">
        <title>Complete sequence of Methanobacterium sp. AL-21.</title>
        <authorList>
            <consortium name="US DOE Joint Genome Institute"/>
            <person name="Lucas S."/>
            <person name="Copeland A."/>
            <person name="Lapidus A."/>
            <person name="Cheng J.-F."/>
            <person name="Goodwin L."/>
            <person name="Pitluck S."/>
            <person name="Chertkov O."/>
            <person name="Detter J.C."/>
            <person name="Han C."/>
            <person name="Tapia R."/>
            <person name="Land M."/>
            <person name="Hauser L."/>
            <person name="Kyrpides N."/>
            <person name="Ivanova N."/>
            <person name="Mikhailova N."/>
            <person name="Pagani I."/>
            <person name="Cadillo-Quiroz H."/>
            <person name="Imachi H."/>
            <person name="Zinder S."/>
            <person name="Liu W."/>
            <person name="Woyke T."/>
        </authorList>
    </citation>
    <scope>NUCLEOTIDE SEQUENCE [LARGE SCALE GENOMIC DNA]</scope>
    <source>
        <strain evidence="2">AL-21</strain>
    </source>
</reference>
<protein>
    <submittedName>
        <fullName evidence="1">Uncharacterized protein</fullName>
    </submittedName>
</protein>